<evidence type="ECO:0000313" key="2">
    <source>
        <dbReference type="EMBL" id="MBO8457561.1"/>
    </source>
</evidence>
<sequence length="463" mass="52333">MGLLDKILNNIPEENTNPESVAHQGLLRKALGSISNEKDVFCDKDAHTKPEKDGSADSPILGKNTGPDFHQSKENESVFSNENDIPAFKEQSSQINNETNNSSLPCHSLLKSAEKFLSSSGQKDNELFSSFPDSVDTPAGEVQHPDDEEKKTVYPESEHKLENIDYDSEVTYSDTDSLDFSKIVSSGSPLANIYIYLDYISEQCYIEKIALVSVGEISPETGRINFSKNLDITTTERFSPDITFLNSIAETGKLMYITDFSFFTGFFSNREYNSLKKIYILKIDNNDWIFFIDSYLSVKKMNLKKLENSINEILDNLKIPFELTSSFVNTNINIKNSASIPMYINSALNDGMVCNLFKLNFNDYLNKFKNNFAISELINLYNEILSKIKLIIGTGGIVNKLDDFNFIICLFSKQELDAELYLQQLEDSLKPYIGQSFTGYFELISSETTEDKQKIISYISKGI</sequence>
<dbReference type="EMBL" id="JADIMM010000070">
    <property type="protein sequence ID" value="MBO8457561.1"/>
    <property type="molecule type" value="Genomic_DNA"/>
</dbReference>
<proteinExistence type="predicted"/>
<gene>
    <name evidence="2" type="ORF">IAA81_04950</name>
</gene>
<reference evidence="2" key="2">
    <citation type="journal article" date="2021" name="PeerJ">
        <title>Extensive microbial diversity within the chicken gut microbiome revealed by metagenomics and culture.</title>
        <authorList>
            <person name="Gilroy R."/>
            <person name="Ravi A."/>
            <person name="Getino M."/>
            <person name="Pursley I."/>
            <person name="Horton D.L."/>
            <person name="Alikhan N.F."/>
            <person name="Baker D."/>
            <person name="Gharbi K."/>
            <person name="Hall N."/>
            <person name="Watson M."/>
            <person name="Adriaenssens E.M."/>
            <person name="Foster-Nyarko E."/>
            <person name="Jarju S."/>
            <person name="Secka A."/>
            <person name="Antonio M."/>
            <person name="Oren A."/>
            <person name="Chaudhuri R.R."/>
            <person name="La Ragione R."/>
            <person name="Hildebrand F."/>
            <person name="Pallen M.J."/>
        </authorList>
    </citation>
    <scope>NUCLEOTIDE SEQUENCE</scope>
    <source>
        <strain evidence="2">10532</strain>
    </source>
</reference>
<reference evidence="2" key="1">
    <citation type="submission" date="2020-10" db="EMBL/GenBank/DDBJ databases">
        <authorList>
            <person name="Gilroy R."/>
        </authorList>
    </citation>
    <scope>NUCLEOTIDE SEQUENCE</scope>
    <source>
        <strain evidence="2">10532</strain>
    </source>
</reference>
<feature type="compositionally biased region" description="Basic and acidic residues" evidence="1">
    <location>
        <begin position="143"/>
        <end position="153"/>
    </location>
</feature>
<feature type="region of interest" description="Disordered" evidence="1">
    <location>
        <begin position="1"/>
        <end position="22"/>
    </location>
</feature>
<feature type="region of interest" description="Disordered" evidence="1">
    <location>
        <begin position="42"/>
        <end position="77"/>
    </location>
</feature>
<comment type="caution">
    <text evidence="2">The sequence shown here is derived from an EMBL/GenBank/DDBJ whole genome shotgun (WGS) entry which is preliminary data.</text>
</comment>
<accession>A0A9D9N218</accession>
<evidence type="ECO:0000256" key="1">
    <source>
        <dbReference type="SAM" id="MobiDB-lite"/>
    </source>
</evidence>
<name>A0A9D9N218_9SPIR</name>
<organism evidence="2 3">
    <name type="scientific">Candidatus Gallitreponema excrementavium</name>
    <dbReference type="NCBI Taxonomy" id="2840840"/>
    <lineage>
        <taxon>Bacteria</taxon>
        <taxon>Pseudomonadati</taxon>
        <taxon>Spirochaetota</taxon>
        <taxon>Spirochaetia</taxon>
        <taxon>Spirochaetales</taxon>
        <taxon>Candidatus Gallitreponema</taxon>
    </lineage>
</organism>
<feature type="compositionally biased region" description="Basic and acidic residues" evidence="1">
    <location>
        <begin position="42"/>
        <end position="55"/>
    </location>
</feature>
<dbReference type="Proteomes" id="UP000823638">
    <property type="component" value="Unassembled WGS sequence"/>
</dbReference>
<evidence type="ECO:0000313" key="3">
    <source>
        <dbReference type="Proteomes" id="UP000823638"/>
    </source>
</evidence>
<protein>
    <submittedName>
        <fullName evidence="2">Uncharacterized protein</fullName>
    </submittedName>
</protein>
<feature type="region of interest" description="Disordered" evidence="1">
    <location>
        <begin position="127"/>
        <end position="153"/>
    </location>
</feature>
<dbReference type="AlphaFoldDB" id="A0A9D9N218"/>